<dbReference type="InterPro" id="IPR011047">
    <property type="entry name" value="Quinoprotein_ADH-like_sf"/>
</dbReference>
<evidence type="ECO:0000313" key="2">
    <source>
        <dbReference type="EMBL" id="MFC3711748.1"/>
    </source>
</evidence>
<dbReference type="PROSITE" id="PS51257">
    <property type="entry name" value="PROKAR_LIPOPROTEIN"/>
    <property type="match status" value="1"/>
</dbReference>
<dbReference type="PANTHER" id="PTHR34512:SF30">
    <property type="entry name" value="OUTER MEMBRANE PROTEIN ASSEMBLY FACTOR BAMB"/>
    <property type="match status" value="1"/>
</dbReference>
<dbReference type="Pfam" id="PF13360">
    <property type="entry name" value="PQQ_2"/>
    <property type="match status" value="2"/>
</dbReference>
<evidence type="ECO:0000259" key="1">
    <source>
        <dbReference type="Pfam" id="PF13360"/>
    </source>
</evidence>
<protein>
    <submittedName>
        <fullName evidence="2">PQQ-binding-like beta-propeller repeat protein</fullName>
    </submittedName>
</protein>
<evidence type="ECO:0000313" key="3">
    <source>
        <dbReference type="Proteomes" id="UP001595615"/>
    </source>
</evidence>
<sequence>MKRSIVILLAASLAVTGCGVFGSGNKKSKTPVLGERLPVLTYEAKVEADPDLAEVTVTLPEATANDAWSQPGGNAAKSMGHLQLSASPARAWTASIGEGSSKTARLNATPVVAGGRVYTIDTTATVRAFNAQTGAVVWSSRITKEREKTNVAFGGGVSVEGGRVYATSGYGIAAAFDAATGAQAWRVDLGNPLRGAPSIEGDRVYVLSQDNQLFTLATADGKTLWDSTGTVEQTGLLGAGAPAVAQDTAVVGFSSGELNALRVENGRVAWQDALARTGRTTALAALADIDASPVIDRGRVFAIGHGGRMAALELATGQRVWERNLAGTSTPWVAGDYIYAVTVEGELVAVTRGEGKVKWVRQLQKWRNEEDKKGPIQWSGPVLAGDRLYLTSTSGQLVAVSPLTGEIQNSMKIDGVVYLPPVVASGMLFVLTDEGRLLAYR</sequence>
<name>A0ABV7X952_9SPHN</name>
<dbReference type="EMBL" id="JBHRXV010000003">
    <property type="protein sequence ID" value="MFC3711748.1"/>
    <property type="molecule type" value="Genomic_DNA"/>
</dbReference>
<dbReference type="PANTHER" id="PTHR34512">
    <property type="entry name" value="CELL SURFACE PROTEIN"/>
    <property type="match status" value="1"/>
</dbReference>
<dbReference type="SMART" id="SM00564">
    <property type="entry name" value="PQQ"/>
    <property type="match status" value="7"/>
</dbReference>
<proteinExistence type="predicted"/>
<comment type="caution">
    <text evidence="2">The sequence shown here is derived from an EMBL/GenBank/DDBJ whole genome shotgun (WGS) entry which is preliminary data.</text>
</comment>
<dbReference type="SUPFAM" id="SSF50998">
    <property type="entry name" value="Quinoprotein alcohol dehydrogenase-like"/>
    <property type="match status" value="1"/>
</dbReference>
<accession>A0ABV7X952</accession>
<dbReference type="InterPro" id="IPR002372">
    <property type="entry name" value="PQQ_rpt_dom"/>
</dbReference>
<dbReference type="Gene3D" id="2.130.10.10">
    <property type="entry name" value="YVTN repeat-like/Quinoprotein amine dehydrogenase"/>
    <property type="match status" value="1"/>
</dbReference>
<dbReference type="InterPro" id="IPR015943">
    <property type="entry name" value="WD40/YVTN_repeat-like_dom_sf"/>
</dbReference>
<dbReference type="Proteomes" id="UP001595615">
    <property type="component" value="Unassembled WGS sequence"/>
</dbReference>
<dbReference type="InterPro" id="IPR018391">
    <property type="entry name" value="PQQ_b-propeller_rpt"/>
</dbReference>
<keyword evidence="3" id="KW-1185">Reference proteome</keyword>
<feature type="domain" description="Pyrrolo-quinoline quinone repeat" evidence="1">
    <location>
        <begin position="366"/>
        <end position="440"/>
    </location>
</feature>
<gene>
    <name evidence="2" type="ORF">ACFOMD_04150</name>
</gene>
<feature type="domain" description="Pyrrolo-quinoline quinone repeat" evidence="1">
    <location>
        <begin position="124"/>
        <end position="359"/>
    </location>
</feature>
<reference evidence="3" key="1">
    <citation type="journal article" date="2019" name="Int. J. Syst. Evol. Microbiol.">
        <title>The Global Catalogue of Microorganisms (GCM) 10K type strain sequencing project: providing services to taxonomists for standard genome sequencing and annotation.</title>
        <authorList>
            <consortium name="The Broad Institute Genomics Platform"/>
            <consortium name="The Broad Institute Genome Sequencing Center for Infectious Disease"/>
            <person name="Wu L."/>
            <person name="Ma J."/>
        </authorList>
    </citation>
    <scope>NUCLEOTIDE SEQUENCE [LARGE SCALE GENOMIC DNA]</scope>
    <source>
        <strain evidence="3">KCTC 42644</strain>
    </source>
</reference>
<organism evidence="2 3">
    <name type="scientific">Sphingoaurantiacus capsulatus</name>
    <dbReference type="NCBI Taxonomy" id="1771310"/>
    <lineage>
        <taxon>Bacteria</taxon>
        <taxon>Pseudomonadati</taxon>
        <taxon>Pseudomonadota</taxon>
        <taxon>Alphaproteobacteria</taxon>
        <taxon>Sphingomonadales</taxon>
        <taxon>Sphingosinicellaceae</taxon>
        <taxon>Sphingoaurantiacus</taxon>
    </lineage>
</organism>
<dbReference type="RefSeq" id="WP_380857279.1">
    <property type="nucleotide sequence ID" value="NZ_JBHRXV010000003.1"/>
</dbReference>